<sequence>MRVWKVGIIGGGPGGLTTAYSLQKIADRPFHVTLFEASDRLGGKILTPQFSKASSRYEAGAAEFYGYSQFDDDPLRELIAELGLPVTQMEGCAVIMNNRVLSNLDDVRDHLGLEAFAAVTAFDRRARDHMTPEEFYQSDYPEGSTRQPDRRRFDSMLDAIDNDDARQYIEAMIHSDLATEPKQTSVDYGVQNYVMNHPAYMSLYSIEGGNERLPRELVARIDADILRDCPVRSVCKLEDDRLRIASRHHGEDRQDDFDFVVIALPHNQVNSVAFEGDRLAEAIRTHHDYFNYPAHYLRVTILFDEPFWRRTLTDSFWMLDRMGGCCLYDESSRDLESTHGVLGWLLGGSNAEEMSHLDDERLIQEALDSLPDFLADGRERFVEGRVHRWIGAVNAMPGGMVPLSQDRRHQPEPTEHANLYMVGDYLYDSTLNGVLDSANYVAAWIAGRMNNNGKDLV</sequence>
<dbReference type="InterPro" id="IPR002937">
    <property type="entry name" value="Amino_oxidase"/>
</dbReference>
<dbReference type="AlphaFoldDB" id="A0A518JVX5"/>
<dbReference type="SUPFAM" id="SSF54373">
    <property type="entry name" value="FAD-linked reductases, C-terminal domain"/>
    <property type="match status" value="1"/>
</dbReference>
<dbReference type="InterPro" id="IPR036188">
    <property type="entry name" value="FAD/NAD-bd_sf"/>
</dbReference>
<evidence type="ECO:0000259" key="1">
    <source>
        <dbReference type="Pfam" id="PF01593"/>
    </source>
</evidence>
<dbReference type="PRINTS" id="PR00419">
    <property type="entry name" value="ADXRDTASE"/>
</dbReference>
<feature type="domain" description="Amine oxidase" evidence="1">
    <location>
        <begin position="14"/>
        <end position="443"/>
    </location>
</feature>
<proteinExistence type="predicted"/>
<reference evidence="2 3" key="1">
    <citation type="submission" date="2019-02" db="EMBL/GenBank/DDBJ databases">
        <title>Deep-cultivation of Planctomycetes and their phenomic and genomic characterization uncovers novel biology.</title>
        <authorList>
            <person name="Wiegand S."/>
            <person name="Jogler M."/>
            <person name="Boedeker C."/>
            <person name="Pinto D."/>
            <person name="Vollmers J."/>
            <person name="Rivas-Marin E."/>
            <person name="Kohn T."/>
            <person name="Peeters S.H."/>
            <person name="Heuer A."/>
            <person name="Rast P."/>
            <person name="Oberbeckmann S."/>
            <person name="Bunk B."/>
            <person name="Jeske O."/>
            <person name="Meyerdierks A."/>
            <person name="Storesund J.E."/>
            <person name="Kallscheuer N."/>
            <person name="Luecker S."/>
            <person name="Lage O.M."/>
            <person name="Pohl T."/>
            <person name="Merkel B.J."/>
            <person name="Hornburger P."/>
            <person name="Mueller R.-W."/>
            <person name="Bruemmer F."/>
            <person name="Labrenz M."/>
            <person name="Spormann A.M."/>
            <person name="Op den Camp H."/>
            <person name="Overmann J."/>
            <person name="Amann R."/>
            <person name="Jetten M.S.M."/>
            <person name="Mascher T."/>
            <person name="Medema M.H."/>
            <person name="Devos D.P."/>
            <person name="Kaster A.-K."/>
            <person name="Ovreas L."/>
            <person name="Rohde M."/>
            <person name="Galperin M.Y."/>
            <person name="Jogler C."/>
        </authorList>
    </citation>
    <scope>NUCLEOTIDE SEQUENCE [LARGE SCALE GENOMIC DNA]</scope>
    <source>
        <strain evidence="2 3">Poly24</strain>
    </source>
</reference>
<keyword evidence="3" id="KW-1185">Reference proteome</keyword>
<evidence type="ECO:0000313" key="2">
    <source>
        <dbReference type="EMBL" id="QDV69690.1"/>
    </source>
</evidence>
<accession>A0A518JVX5</accession>
<organism evidence="2 3">
    <name type="scientific">Rosistilla carotiformis</name>
    <dbReference type="NCBI Taxonomy" id="2528017"/>
    <lineage>
        <taxon>Bacteria</taxon>
        <taxon>Pseudomonadati</taxon>
        <taxon>Planctomycetota</taxon>
        <taxon>Planctomycetia</taxon>
        <taxon>Pirellulales</taxon>
        <taxon>Pirellulaceae</taxon>
        <taxon>Rosistilla</taxon>
    </lineage>
</organism>
<dbReference type="InterPro" id="IPR050464">
    <property type="entry name" value="Zeta_carotene_desat/Oxidored"/>
</dbReference>
<dbReference type="GO" id="GO:0016491">
    <property type="term" value="F:oxidoreductase activity"/>
    <property type="evidence" value="ECO:0007669"/>
    <property type="project" value="InterPro"/>
</dbReference>
<dbReference type="EMBL" id="CP036348">
    <property type="protein sequence ID" value="QDV69690.1"/>
    <property type="molecule type" value="Genomic_DNA"/>
</dbReference>
<dbReference type="OrthoDB" id="20837at2"/>
<name>A0A518JVX5_9BACT</name>
<dbReference type="PANTHER" id="PTHR42923:SF3">
    <property type="entry name" value="PROTOPORPHYRINOGEN OXIDASE"/>
    <property type="match status" value="1"/>
</dbReference>
<evidence type="ECO:0000313" key="3">
    <source>
        <dbReference type="Proteomes" id="UP000315082"/>
    </source>
</evidence>
<dbReference type="Proteomes" id="UP000315082">
    <property type="component" value="Chromosome"/>
</dbReference>
<dbReference type="RefSeq" id="WP_145097602.1">
    <property type="nucleotide sequence ID" value="NZ_CP036348.1"/>
</dbReference>
<dbReference type="SUPFAM" id="SSF51905">
    <property type="entry name" value="FAD/NAD(P)-binding domain"/>
    <property type="match status" value="1"/>
</dbReference>
<protein>
    <submittedName>
        <fullName evidence="2">Protoporphyrinogen oxidase</fullName>
    </submittedName>
</protein>
<dbReference type="PANTHER" id="PTHR42923">
    <property type="entry name" value="PROTOPORPHYRINOGEN OXIDASE"/>
    <property type="match status" value="1"/>
</dbReference>
<gene>
    <name evidence="2" type="ORF">Poly24_34070</name>
</gene>
<dbReference type="Pfam" id="PF01593">
    <property type="entry name" value="Amino_oxidase"/>
    <property type="match status" value="1"/>
</dbReference>
<dbReference type="KEGG" id="rcf:Poly24_34070"/>
<dbReference type="Gene3D" id="3.50.50.60">
    <property type="entry name" value="FAD/NAD(P)-binding domain"/>
    <property type="match status" value="1"/>
</dbReference>